<dbReference type="EMBL" id="JACHXA010000001">
    <property type="protein sequence ID" value="MBB3064292.1"/>
    <property type="molecule type" value="Genomic_DNA"/>
</dbReference>
<evidence type="ECO:0000256" key="5">
    <source>
        <dbReference type="ARBA" id="ARBA00022989"/>
    </source>
</evidence>
<dbReference type="Pfam" id="PF00528">
    <property type="entry name" value="BPD_transp_1"/>
    <property type="match status" value="1"/>
</dbReference>
<feature type="domain" description="ABC transmembrane type-1" evidence="8">
    <location>
        <begin position="56"/>
        <end position="240"/>
    </location>
</feature>
<sequence length="250" mass="27606">MTGWQVKCQPLAALCAALILWEILARYYATPFQVIPPVSAILSDMVGSGDVLVRGFLRTLLETLLGFVLGALFGFAMGAIFAEVRIFEKMFFPLFVVSQTIPVIAFGALVVIWFGNGIMSKVMIAFYLTFFPVTVNTHRGLLSVDQQRVDLFRSFGATTWRIFWTLRLPFALPTIMAALLLGVSLSLIGAIVGEWFGDTVGLGVMLVQAMYAENMVRLWSIIVSCGLLGTGLYGVIAWVGRRYVWWGGEL</sequence>
<dbReference type="GO" id="GO:0005886">
    <property type="term" value="C:plasma membrane"/>
    <property type="evidence" value="ECO:0007669"/>
    <property type="project" value="UniProtKB-SubCell"/>
</dbReference>
<dbReference type="RefSeq" id="WP_183415086.1">
    <property type="nucleotide sequence ID" value="NZ_JACHXA010000001.1"/>
</dbReference>
<dbReference type="SUPFAM" id="SSF161098">
    <property type="entry name" value="MetI-like"/>
    <property type="match status" value="1"/>
</dbReference>
<dbReference type="Gene3D" id="1.10.3720.10">
    <property type="entry name" value="MetI-like"/>
    <property type="match status" value="1"/>
</dbReference>
<evidence type="ECO:0000313" key="9">
    <source>
        <dbReference type="EMBL" id="MBB3064292.1"/>
    </source>
</evidence>
<evidence type="ECO:0000256" key="1">
    <source>
        <dbReference type="ARBA" id="ARBA00004651"/>
    </source>
</evidence>
<evidence type="ECO:0000259" key="8">
    <source>
        <dbReference type="PROSITE" id="PS50928"/>
    </source>
</evidence>
<evidence type="ECO:0000256" key="4">
    <source>
        <dbReference type="ARBA" id="ARBA00022692"/>
    </source>
</evidence>
<dbReference type="Proteomes" id="UP000581135">
    <property type="component" value="Unassembled WGS sequence"/>
</dbReference>
<organism evidence="9 10">
    <name type="scientific">Limibacillus halophilus</name>
    <dbReference type="NCBI Taxonomy" id="1579333"/>
    <lineage>
        <taxon>Bacteria</taxon>
        <taxon>Pseudomonadati</taxon>
        <taxon>Pseudomonadota</taxon>
        <taxon>Alphaproteobacteria</taxon>
        <taxon>Rhodospirillales</taxon>
        <taxon>Rhodovibrionaceae</taxon>
        <taxon>Limibacillus</taxon>
    </lineage>
</organism>
<gene>
    <name evidence="9" type="ORF">FHR98_000557</name>
</gene>
<feature type="transmembrane region" description="Helical" evidence="7">
    <location>
        <begin position="170"/>
        <end position="196"/>
    </location>
</feature>
<dbReference type="PROSITE" id="PS50928">
    <property type="entry name" value="ABC_TM1"/>
    <property type="match status" value="1"/>
</dbReference>
<proteinExistence type="inferred from homology"/>
<dbReference type="PANTHER" id="PTHR30151">
    <property type="entry name" value="ALKANE SULFONATE ABC TRANSPORTER-RELATED, MEMBRANE SUBUNIT"/>
    <property type="match status" value="1"/>
</dbReference>
<keyword evidence="3" id="KW-1003">Cell membrane</keyword>
<reference evidence="9 10" key="1">
    <citation type="submission" date="2020-08" db="EMBL/GenBank/DDBJ databases">
        <title>Genomic Encyclopedia of Type Strains, Phase III (KMG-III): the genomes of soil and plant-associated and newly described type strains.</title>
        <authorList>
            <person name="Whitman W."/>
        </authorList>
    </citation>
    <scope>NUCLEOTIDE SEQUENCE [LARGE SCALE GENOMIC DNA]</scope>
    <source>
        <strain evidence="9 10">CECT 8803</strain>
    </source>
</reference>
<feature type="transmembrane region" description="Helical" evidence="7">
    <location>
        <begin position="216"/>
        <end position="240"/>
    </location>
</feature>
<dbReference type="InterPro" id="IPR035906">
    <property type="entry name" value="MetI-like_sf"/>
</dbReference>
<keyword evidence="2 7" id="KW-0813">Transport</keyword>
<evidence type="ECO:0000256" key="3">
    <source>
        <dbReference type="ARBA" id="ARBA00022475"/>
    </source>
</evidence>
<dbReference type="InterPro" id="IPR000515">
    <property type="entry name" value="MetI-like"/>
</dbReference>
<evidence type="ECO:0000256" key="7">
    <source>
        <dbReference type="RuleBase" id="RU363032"/>
    </source>
</evidence>
<feature type="transmembrane region" description="Helical" evidence="7">
    <location>
        <begin position="90"/>
        <end position="114"/>
    </location>
</feature>
<comment type="caution">
    <text evidence="9">The sequence shown here is derived from an EMBL/GenBank/DDBJ whole genome shotgun (WGS) entry which is preliminary data.</text>
</comment>
<dbReference type="CDD" id="cd06261">
    <property type="entry name" value="TM_PBP2"/>
    <property type="match status" value="1"/>
</dbReference>
<dbReference type="AlphaFoldDB" id="A0A839SPC1"/>
<evidence type="ECO:0000313" key="10">
    <source>
        <dbReference type="Proteomes" id="UP000581135"/>
    </source>
</evidence>
<protein>
    <submittedName>
        <fullName evidence="9">NitT/TauT family transport system permease protein</fullName>
    </submittedName>
</protein>
<evidence type="ECO:0000256" key="2">
    <source>
        <dbReference type="ARBA" id="ARBA00022448"/>
    </source>
</evidence>
<comment type="subcellular location">
    <subcellularLocation>
        <location evidence="1 7">Cell membrane</location>
        <topology evidence="1 7">Multi-pass membrane protein</topology>
    </subcellularLocation>
</comment>
<dbReference type="PANTHER" id="PTHR30151:SF41">
    <property type="entry name" value="ABC TRANSPORTER PERMEASE PROTEIN"/>
    <property type="match status" value="1"/>
</dbReference>
<name>A0A839SPC1_9PROT</name>
<dbReference type="GO" id="GO:0055085">
    <property type="term" value="P:transmembrane transport"/>
    <property type="evidence" value="ECO:0007669"/>
    <property type="project" value="InterPro"/>
</dbReference>
<keyword evidence="4 7" id="KW-0812">Transmembrane</keyword>
<keyword evidence="10" id="KW-1185">Reference proteome</keyword>
<keyword evidence="6 7" id="KW-0472">Membrane</keyword>
<accession>A0A839SPC1</accession>
<comment type="similarity">
    <text evidence="7">Belongs to the binding-protein-dependent transport system permease family.</text>
</comment>
<evidence type="ECO:0000256" key="6">
    <source>
        <dbReference type="ARBA" id="ARBA00023136"/>
    </source>
</evidence>
<feature type="transmembrane region" description="Helical" evidence="7">
    <location>
        <begin position="64"/>
        <end position="84"/>
    </location>
</feature>
<keyword evidence="5 7" id="KW-1133">Transmembrane helix</keyword>